<dbReference type="InterPro" id="IPR054828">
    <property type="entry name" value="Vit_B12_bind_prot"/>
</dbReference>
<reference evidence="5 6" key="1">
    <citation type="submission" date="2020-11" db="EMBL/GenBank/DDBJ databases">
        <title>Fusibacter basophilias sp. nov.</title>
        <authorList>
            <person name="Qiu D."/>
        </authorList>
    </citation>
    <scope>NUCLEOTIDE SEQUENCE [LARGE SCALE GENOMIC DNA]</scope>
    <source>
        <strain evidence="5 6">Q10-2</strain>
    </source>
</reference>
<keyword evidence="2 3" id="KW-0732">Signal</keyword>
<dbReference type="PANTHER" id="PTHR30535">
    <property type="entry name" value="VITAMIN B12-BINDING PROTEIN"/>
    <property type="match status" value="1"/>
</dbReference>
<dbReference type="Pfam" id="PF07833">
    <property type="entry name" value="Cu_amine_oxidN1"/>
    <property type="match status" value="1"/>
</dbReference>
<evidence type="ECO:0000313" key="6">
    <source>
        <dbReference type="Proteomes" id="UP000614200"/>
    </source>
</evidence>
<dbReference type="Proteomes" id="UP000614200">
    <property type="component" value="Unassembled WGS sequence"/>
</dbReference>
<dbReference type="Gene3D" id="3.30.457.10">
    <property type="entry name" value="Copper amine oxidase-like, N-terminal domain"/>
    <property type="match status" value="1"/>
</dbReference>
<comment type="similarity">
    <text evidence="1">Belongs to the bacterial solute-binding protein 8 family.</text>
</comment>
<dbReference type="SUPFAM" id="SSF55383">
    <property type="entry name" value="Copper amine oxidase, domain N"/>
    <property type="match status" value="1"/>
</dbReference>
<evidence type="ECO:0000313" key="5">
    <source>
        <dbReference type="EMBL" id="MBF4694777.1"/>
    </source>
</evidence>
<dbReference type="PANTHER" id="PTHR30535:SF34">
    <property type="entry name" value="MOLYBDATE-BINDING PROTEIN MOLA"/>
    <property type="match status" value="1"/>
</dbReference>
<evidence type="ECO:0000256" key="1">
    <source>
        <dbReference type="ARBA" id="ARBA00008814"/>
    </source>
</evidence>
<dbReference type="InterPro" id="IPR002491">
    <property type="entry name" value="ABC_transptr_periplasmic_BD"/>
</dbReference>
<protein>
    <submittedName>
        <fullName evidence="5">ABC transporter substrate-binding protein</fullName>
    </submittedName>
</protein>
<dbReference type="CDD" id="cd01143">
    <property type="entry name" value="YvrC"/>
    <property type="match status" value="1"/>
</dbReference>
<proteinExistence type="inferred from homology"/>
<dbReference type="InterPro" id="IPR036582">
    <property type="entry name" value="Mao_N_sf"/>
</dbReference>
<keyword evidence="6" id="KW-1185">Reference proteome</keyword>
<dbReference type="RefSeq" id="WP_194703021.1">
    <property type="nucleotide sequence ID" value="NZ_JADKNH010000011.1"/>
</dbReference>
<accession>A0ABR9ZWD1</accession>
<name>A0ABR9ZWD1_9FIRM</name>
<sequence length="418" mass="46805">MNTKFRKLGCLLLVLIMSIGINALSFASSVSPVNVNGEERMMTTEIKNGRAYIATEDLEAFGFSTEVKGQTIVVKNSDVSFTFYRDTNKVIVNDASMTLDSKIYTRNGMPYIPMKFFFETIHYKVGWTSKTNQVTLYKMGDEKFPIVIGDGDVHYKFEKSAKKVVSLAPSVTEILFAIGAGDKIVGRTIYCDYPLESKDVQTVGSLYEPDLEGILDLEPDVVIAATHMNEDVLKTLASAKIQILTQKSPSKINEIYTFISKLGALVDHNYEARALVSTLKLKEDRVNQTVDLIPKSERKTVYYVVGTGKKENTAGEGTFINEVLQAAGGINVATDVKGWSYSLEKLIEHNPSYLIGESYNYDTMIESDNYESLSALKNNHYIKIDSNVFSRPGPRVIDLGLKKLIHELYPEYENQLNY</sequence>
<evidence type="ECO:0000259" key="4">
    <source>
        <dbReference type="PROSITE" id="PS50983"/>
    </source>
</evidence>
<feature type="signal peptide" evidence="3">
    <location>
        <begin position="1"/>
        <end position="27"/>
    </location>
</feature>
<organism evidence="5 6">
    <name type="scientific">Fusibacter ferrireducens</name>
    <dbReference type="NCBI Taxonomy" id="2785058"/>
    <lineage>
        <taxon>Bacteria</taxon>
        <taxon>Bacillati</taxon>
        <taxon>Bacillota</taxon>
        <taxon>Clostridia</taxon>
        <taxon>Eubacteriales</taxon>
        <taxon>Eubacteriales Family XII. Incertae Sedis</taxon>
        <taxon>Fusibacter</taxon>
    </lineage>
</organism>
<dbReference type="Pfam" id="PF01497">
    <property type="entry name" value="Peripla_BP_2"/>
    <property type="match status" value="1"/>
</dbReference>
<dbReference type="InterPro" id="IPR012854">
    <property type="entry name" value="Cu_amine_oxidase-like_N"/>
</dbReference>
<dbReference type="EMBL" id="JADKNH010000011">
    <property type="protein sequence ID" value="MBF4694777.1"/>
    <property type="molecule type" value="Genomic_DNA"/>
</dbReference>
<evidence type="ECO:0000256" key="2">
    <source>
        <dbReference type="ARBA" id="ARBA00022729"/>
    </source>
</evidence>
<dbReference type="PROSITE" id="PS50983">
    <property type="entry name" value="FE_B12_PBP"/>
    <property type="match status" value="1"/>
</dbReference>
<gene>
    <name evidence="5" type="ORF">ISU02_16875</name>
</gene>
<feature type="chain" id="PRO_5045835360" evidence="3">
    <location>
        <begin position="28"/>
        <end position="418"/>
    </location>
</feature>
<dbReference type="InterPro" id="IPR050902">
    <property type="entry name" value="ABC_Transporter_SBP"/>
</dbReference>
<evidence type="ECO:0000256" key="3">
    <source>
        <dbReference type="SAM" id="SignalP"/>
    </source>
</evidence>
<feature type="domain" description="Fe/B12 periplasmic-binding" evidence="4">
    <location>
        <begin position="163"/>
        <end position="412"/>
    </location>
</feature>
<dbReference type="SUPFAM" id="SSF53807">
    <property type="entry name" value="Helical backbone' metal receptor"/>
    <property type="match status" value="1"/>
</dbReference>
<comment type="caution">
    <text evidence="5">The sequence shown here is derived from an EMBL/GenBank/DDBJ whole genome shotgun (WGS) entry which is preliminary data.</text>
</comment>
<dbReference type="NCBIfam" id="NF038402">
    <property type="entry name" value="TroA_like"/>
    <property type="match status" value="1"/>
</dbReference>
<dbReference type="Gene3D" id="3.40.50.1980">
    <property type="entry name" value="Nitrogenase molybdenum iron protein domain"/>
    <property type="match status" value="2"/>
</dbReference>